<dbReference type="SMART" id="SM00479">
    <property type="entry name" value="EXOIII"/>
    <property type="match status" value="1"/>
</dbReference>
<name>A0A3D5Q9Z1_FLESI</name>
<protein>
    <submittedName>
        <fullName evidence="4">3'-5' exonuclease</fullName>
    </submittedName>
</protein>
<evidence type="ECO:0000259" key="3">
    <source>
        <dbReference type="SMART" id="SM00479"/>
    </source>
</evidence>
<dbReference type="CDD" id="cd06127">
    <property type="entry name" value="DEDDh"/>
    <property type="match status" value="1"/>
</dbReference>
<evidence type="ECO:0000256" key="1">
    <source>
        <dbReference type="ARBA" id="ARBA00025483"/>
    </source>
</evidence>
<feature type="domain" description="Exonuclease" evidence="3">
    <location>
        <begin position="20"/>
        <end position="192"/>
    </location>
</feature>
<keyword evidence="4" id="KW-0269">Exonuclease</keyword>
<keyword evidence="4" id="KW-0540">Nuclease</keyword>
<dbReference type="RefSeq" id="WP_273265861.1">
    <property type="nucleotide sequence ID" value="NZ_JAAZVV010000040.1"/>
</dbReference>
<dbReference type="GO" id="GO:0003887">
    <property type="term" value="F:DNA-directed DNA polymerase activity"/>
    <property type="evidence" value="ECO:0007669"/>
    <property type="project" value="InterPro"/>
</dbReference>
<dbReference type="Gene3D" id="3.30.420.10">
    <property type="entry name" value="Ribonuclease H-like superfamily/Ribonuclease H"/>
    <property type="match status" value="1"/>
</dbReference>
<dbReference type="FunFam" id="3.30.420.10:FF:000045">
    <property type="entry name" value="3'-5' exonuclease DinG"/>
    <property type="match status" value="1"/>
</dbReference>
<comment type="caution">
    <text evidence="4">The sequence shown here is derived from an EMBL/GenBank/DDBJ whole genome shotgun (WGS) entry which is preliminary data.</text>
</comment>
<dbReference type="NCBIfam" id="TIGR00573">
    <property type="entry name" value="dnaq"/>
    <property type="match status" value="1"/>
</dbReference>
<dbReference type="Proteomes" id="UP000262325">
    <property type="component" value="Unassembled WGS sequence"/>
</dbReference>
<evidence type="ECO:0000313" key="4">
    <source>
        <dbReference type="EMBL" id="HCW92494.1"/>
    </source>
</evidence>
<comment type="function">
    <text evidence="1">DNA polymerase III is a complex, multichain enzyme responsible for most of the replicative synthesis in bacteria. The epsilon subunit contain the editing function and is a proofreading 3'-5' exonuclease.</text>
</comment>
<dbReference type="GO" id="GO:0045004">
    <property type="term" value="P:DNA replication proofreading"/>
    <property type="evidence" value="ECO:0007669"/>
    <property type="project" value="TreeGrafter"/>
</dbReference>
<dbReference type="InterPro" id="IPR006054">
    <property type="entry name" value="DnaQ"/>
</dbReference>
<proteinExistence type="predicted"/>
<dbReference type="InterPro" id="IPR036397">
    <property type="entry name" value="RNaseH_sf"/>
</dbReference>
<dbReference type="GO" id="GO:0003677">
    <property type="term" value="F:DNA binding"/>
    <property type="evidence" value="ECO:0007669"/>
    <property type="project" value="InterPro"/>
</dbReference>
<dbReference type="Pfam" id="PF00929">
    <property type="entry name" value="RNase_T"/>
    <property type="match status" value="1"/>
</dbReference>
<dbReference type="InterPro" id="IPR013520">
    <property type="entry name" value="Ribonucl_H"/>
</dbReference>
<dbReference type="GO" id="GO:0005829">
    <property type="term" value="C:cytosol"/>
    <property type="evidence" value="ECO:0007669"/>
    <property type="project" value="TreeGrafter"/>
</dbReference>
<dbReference type="InterPro" id="IPR012337">
    <property type="entry name" value="RNaseH-like_sf"/>
</dbReference>
<evidence type="ECO:0000256" key="2">
    <source>
        <dbReference type="ARBA" id="ARBA00026073"/>
    </source>
</evidence>
<dbReference type="GO" id="GO:0008408">
    <property type="term" value="F:3'-5' exonuclease activity"/>
    <property type="evidence" value="ECO:0007669"/>
    <property type="project" value="TreeGrafter"/>
</dbReference>
<dbReference type="SUPFAM" id="SSF53098">
    <property type="entry name" value="Ribonuclease H-like"/>
    <property type="match status" value="1"/>
</dbReference>
<keyword evidence="4" id="KW-0378">Hydrolase</keyword>
<dbReference type="AlphaFoldDB" id="A0A3D5Q9Z1"/>
<accession>A0A3D5Q9Z1</accession>
<sequence>MKHLDSKAVEILDTPLNKLSYVVFDLETTGTNPEEGDKIVEIGAVKIAPGFRIQPPKFHTLVNPEIEIPESSTKIHGITNEKVSDAPDICIALYNFIDFAKDSIIVAHDARKDFAFLKSEMKDYSITNPFRFVLDTLKLSRIMNPTAGRHNLDNITEMYNIKIKGPYQRHRALYDAEATSVFFRILMKRIFRETCFTFVDLENLLNNR</sequence>
<organism evidence="4 5">
    <name type="scientific">Flexistipes sinusarabici</name>
    <dbReference type="NCBI Taxonomy" id="2352"/>
    <lineage>
        <taxon>Bacteria</taxon>
        <taxon>Pseudomonadati</taxon>
        <taxon>Deferribacterota</taxon>
        <taxon>Deferribacteres</taxon>
        <taxon>Deferribacterales</taxon>
        <taxon>Flexistipitaceae</taxon>
        <taxon>Flexistipes</taxon>
    </lineage>
</organism>
<reference evidence="4 5" key="1">
    <citation type="journal article" date="2018" name="Nat. Biotechnol.">
        <title>A standardized bacterial taxonomy based on genome phylogeny substantially revises the tree of life.</title>
        <authorList>
            <person name="Parks D.H."/>
            <person name="Chuvochina M."/>
            <person name="Waite D.W."/>
            <person name="Rinke C."/>
            <person name="Skarshewski A."/>
            <person name="Chaumeil P.A."/>
            <person name="Hugenholtz P."/>
        </authorList>
    </citation>
    <scope>NUCLEOTIDE SEQUENCE [LARGE SCALE GENOMIC DNA]</scope>
    <source>
        <strain evidence="4">UBA8672</strain>
    </source>
</reference>
<comment type="subunit">
    <text evidence="2">DNA polymerase III contains a core (composed of alpha, epsilon and theta chains) that associates with a tau subunit. This core dimerizes to form the POLIII' complex. PolIII' associates with the gamma complex (composed of gamma, delta, delta', psi and chi chains) and with the beta chain to form the complete DNA polymerase III complex.</text>
</comment>
<dbReference type="PANTHER" id="PTHR30231">
    <property type="entry name" value="DNA POLYMERASE III SUBUNIT EPSILON"/>
    <property type="match status" value="1"/>
</dbReference>
<dbReference type="PANTHER" id="PTHR30231:SF41">
    <property type="entry name" value="DNA POLYMERASE III SUBUNIT EPSILON"/>
    <property type="match status" value="1"/>
</dbReference>
<dbReference type="EMBL" id="DPPF01000049">
    <property type="protein sequence ID" value="HCW92494.1"/>
    <property type="molecule type" value="Genomic_DNA"/>
</dbReference>
<gene>
    <name evidence="4" type="ORF">DHM44_02310</name>
</gene>
<evidence type="ECO:0000313" key="5">
    <source>
        <dbReference type="Proteomes" id="UP000262325"/>
    </source>
</evidence>